<gene>
    <name evidence="1" type="ORF">DVK44_14355</name>
</gene>
<dbReference type="Proteomes" id="UP000253868">
    <property type="component" value="Chromosome"/>
</dbReference>
<dbReference type="EMBL" id="CP031194">
    <property type="protein sequence ID" value="AXG78697.1"/>
    <property type="molecule type" value="Genomic_DNA"/>
</dbReference>
<organism evidence="1 2">
    <name type="scientific">Streptomyces paludis</name>
    <dbReference type="NCBI Taxonomy" id="2282738"/>
    <lineage>
        <taxon>Bacteria</taxon>
        <taxon>Bacillati</taxon>
        <taxon>Actinomycetota</taxon>
        <taxon>Actinomycetes</taxon>
        <taxon>Kitasatosporales</taxon>
        <taxon>Streptomycetaceae</taxon>
        <taxon>Streptomyces</taxon>
    </lineage>
</organism>
<evidence type="ECO:0000313" key="2">
    <source>
        <dbReference type="Proteomes" id="UP000253868"/>
    </source>
</evidence>
<reference evidence="2" key="1">
    <citation type="submission" date="2018-07" db="EMBL/GenBank/DDBJ databases">
        <authorList>
            <person name="Zhao J."/>
        </authorList>
    </citation>
    <scope>NUCLEOTIDE SEQUENCE [LARGE SCALE GENOMIC DNA]</scope>
    <source>
        <strain evidence="2">GSSD-12</strain>
    </source>
</reference>
<protein>
    <submittedName>
        <fullName evidence="1">Uncharacterized protein</fullName>
    </submittedName>
</protein>
<accession>A0A345HPS3</accession>
<sequence length="62" mass="6798">MVLPAPRVRVVCRVFRAACSVSRVAVCRVFRADVRAPGPLLCRDFGLPLFRPGSSRTTGPTR</sequence>
<keyword evidence="2" id="KW-1185">Reference proteome</keyword>
<dbReference type="KEGG" id="spad:DVK44_14355"/>
<proteinExistence type="predicted"/>
<evidence type="ECO:0000313" key="1">
    <source>
        <dbReference type="EMBL" id="AXG78697.1"/>
    </source>
</evidence>
<name>A0A345HPS3_9ACTN</name>
<dbReference type="AlphaFoldDB" id="A0A345HPS3"/>